<dbReference type="EMBL" id="LJZR01000029">
    <property type="protein sequence ID" value="KPQ33608.1"/>
    <property type="molecule type" value="Genomic_DNA"/>
</dbReference>
<proteinExistence type="predicted"/>
<sequence>MKYLNLGCGNRFHTDWINVNFTSPNPVVIAHNLTKDIPFSDNSFDVVYHSHLLEHFPKAEAATFLQECHRVLRPQGILRIAVPDLEQIIRSYLFALEQALDNSLEAANNYTWLLLELFDQMVRNQAGGEMIAYLHQENIPNETFILKRLGTEAKNIIASGCQTQQISLSKPWFKHALRPIYRVFRDPHYRQNIFLKRLLSSADYQALQIGRFRQSGEIHQWMYDRYSLAQLLQQNGFEKIQQRPAHESAILHWSSFNLDTEPNGSVYKPDSLYMEAIKPA</sequence>
<keyword evidence="2" id="KW-0808">Transferase</keyword>
<protein>
    <submittedName>
        <fullName evidence="2">Methyltransferase domain</fullName>
    </submittedName>
</protein>
<keyword evidence="2" id="KW-0489">Methyltransferase</keyword>
<dbReference type="CDD" id="cd02440">
    <property type="entry name" value="AdoMet_MTases"/>
    <property type="match status" value="1"/>
</dbReference>
<dbReference type="Gene3D" id="3.40.50.150">
    <property type="entry name" value="Vaccinia Virus protein VP39"/>
    <property type="match status" value="1"/>
</dbReference>
<dbReference type="InterPro" id="IPR013216">
    <property type="entry name" value="Methyltransf_11"/>
</dbReference>
<dbReference type="Pfam" id="PF08241">
    <property type="entry name" value="Methyltransf_11"/>
    <property type="match status" value="1"/>
</dbReference>
<evidence type="ECO:0000313" key="3">
    <source>
        <dbReference type="Proteomes" id="UP000050465"/>
    </source>
</evidence>
<dbReference type="AlphaFoldDB" id="A0A0P8DBY7"/>
<evidence type="ECO:0000259" key="1">
    <source>
        <dbReference type="Pfam" id="PF08241"/>
    </source>
</evidence>
<feature type="domain" description="Methyltransferase type 11" evidence="1">
    <location>
        <begin position="29"/>
        <end position="79"/>
    </location>
</feature>
<name>A0A0P8DBY7_9CYAN</name>
<dbReference type="Proteomes" id="UP000050465">
    <property type="component" value="Unassembled WGS sequence"/>
</dbReference>
<comment type="caution">
    <text evidence="2">The sequence shown here is derived from an EMBL/GenBank/DDBJ whole genome shotgun (WGS) entry which is preliminary data.</text>
</comment>
<organism evidence="2 3">
    <name type="scientific">Phormidesmis priestleyi Ana</name>
    <dbReference type="NCBI Taxonomy" id="1666911"/>
    <lineage>
        <taxon>Bacteria</taxon>
        <taxon>Bacillati</taxon>
        <taxon>Cyanobacteriota</taxon>
        <taxon>Cyanophyceae</taxon>
        <taxon>Leptolyngbyales</taxon>
        <taxon>Leptolyngbyaceae</taxon>
        <taxon>Phormidesmis</taxon>
    </lineage>
</organism>
<dbReference type="GO" id="GO:0008757">
    <property type="term" value="F:S-adenosylmethionine-dependent methyltransferase activity"/>
    <property type="evidence" value="ECO:0007669"/>
    <property type="project" value="InterPro"/>
</dbReference>
<dbReference type="PATRIC" id="fig|1666911.3.peg.2068"/>
<dbReference type="STRING" id="1666911.HLUCCA11_17890"/>
<evidence type="ECO:0000313" key="2">
    <source>
        <dbReference type="EMBL" id="KPQ33608.1"/>
    </source>
</evidence>
<dbReference type="GO" id="GO:0032259">
    <property type="term" value="P:methylation"/>
    <property type="evidence" value="ECO:0007669"/>
    <property type="project" value="UniProtKB-KW"/>
</dbReference>
<dbReference type="InterPro" id="IPR029063">
    <property type="entry name" value="SAM-dependent_MTases_sf"/>
</dbReference>
<gene>
    <name evidence="2" type="ORF">HLUCCA11_17890</name>
</gene>
<accession>A0A0P8DBY7</accession>
<dbReference type="SUPFAM" id="SSF53335">
    <property type="entry name" value="S-adenosyl-L-methionine-dependent methyltransferases"/>
    <property type="match status" value="1"/>
</dbReference>
<reference evidence="2 3" key="1">
    <citation type="submission" date="2015-09" db="EMBL/GenBank/DDBJ databases">
        <title>Identification and resolution of microdiversity through metagenomic sequencing of parallel consortia.</title>
        <authorList>
            <person name="Nelson W.C."/>
            <person name="Romine M.F."/>
            <person name="Lindemann S.R."/>
        </authorList>
    </citation>
    <scope>NUCLEOTIDE SEQUENCE [LARGE SCALE GENOMIC DNA]</scope>
    <source>
        <strain evidence="2">Ana</strain>
    </source>
</reference>